<reference evidence="3" key="1">
    <citation type="submission" date="2023-03" db="EMBL/GenBank/DDBJ databases">
        <title>Mating type loci evolution in Malassezia.</title>
        <authorList>
            <person name="Coelho M.A."/>
        </authorList>
    </citation>
    <scope>NUCLEOTIDE SEQUENCE</scope>
    <source>
        <strain evidence="3">CBS 11721</strain>
    </source>
</reference>
<keyword evidence="1" id="KW-0812">Transmembrane</keyword>
<evidence type="ECO:0000256" key="1">
    <source>
        <dbReference type="SAM" id="Phobius"/>
    </source>
</evidence>
<organism evidence="3 4">
    <name type="scientific">Malassezia cuniculi</name>
    <dbReference type="NCBI Taxonomy" id="948313"/>
    <lineage>
        <taxon>Eukaryota</taxon>
        <taxon>Fungi</taxon>
        <taxon>Dikarya</taxon>
        <taxon>Basidiomycota</taxon>
        <taxon>Ustilaginomycotina</taxon>
        <taxon>Malasseziomycetes</taxon>
        <taxon>Malasseziales</taxon>
        <taxon>Malasseziaceae</taxon>
        <taxon>Malassezia</taxon>
    </lineage>
</organism>
<feature type="transmembrane region" description="Helical" evidence="1">
    <location>
        <begin position="112"/>
        <end position="130"/>
    </location>
</feature>
<dbReference type="EMBL" id="CP119877">
    <property type="protein sequence ID" value="WFD34137.1"/>
    <property type="molecule type" value="Genomic_DNA"/>
</dbReference>
<accession>A0AAF0J548</accession>
<keyword evidence="1" id="KW-0472">Membrane</keyword>
<evidence type="ECO:0000313" key="4">
    <source>
        <dbReference type="Proteomes" id="UP001219933"/>
    </source>
</evidence>
<proteinExistence type="predicted"/>
<evidence type="ECO:0000256" key="2">
    <source>
        <dbReference type="SAM" id="SignalP"/>
    </source>
</evidence>
<keyword evidence="4" id="KW-1185">Reference proteome</keyword>
<dbReference type="Proteomes" id="UP001219933">
    <property type="component" value="Chromosome 1"/>
</dbReference>
<gene>
    <name evidence="3" type="ORF">MCUN1_000972</name>
</gene>
<keyword evidence="2" id="KW-0732">Signal</keyword>
<protein>
    <submittedName>
        <fullName evidence="3">Uncharacterized protein</fullName>
    </submittedName>
</protein>
<feature type="signal peptide" evidence="2">
    <location>
        <begin position="1"/>
        <end position="22"/>
    </location>
</feature>
<dbReference type="AlphaFoldDB" id="A0AAF0J548"/>
<evidence type="ECO:0000313" key="3">
    <source>
        <dbReference type="EMBL" id="WFD34137.1"/>
    </source>
</evidence>
<keyword evidence="1" id="KW-1133">Transmembrane helix</keyword>
<name>A0AAF0J548_9BASI</name>
<sequence>MKVPFVTIFLAALALLSVCVSAVPFEDTVNAFFGKRQAVGLGGGGGVATTSSICSTCIQSIKGYTAPTTSETRTPTNISSGSIISMKDIPGYSKAMDLTHNVNAASSFSTQYFVPLTTVFAVIIAAGAFAL</sequence>
<feature type="chain" id="PRO_5041909182" evidence="2">
    <location>
        <begin position="23"/>
        <end position="131"/>
    </location>
</feature>